<evidence type="ECO:0000313" key="1">
    <source>
        <dbReference type="EMBL" id="KAK8070710.1"/>
    </source>
</evidence>
<evidence type="ECO:0000313" key="2">
    <source>
        <dbReference type="Proteomes" id="UP001433268"/>
    </source>
</evidence>
<organism evidence="1 2">
    <name type="scientific">Apiospora hydei</name>
    <dbReference type="NCBI Taxonomy" id="1337664"/>
    <lineage>
        <taxon>Eukaryota</taxon>
        <taxon>Fungi</taxon>
        <taxon>Dikarya</taxon>
        <taxon>Ascomycota</taxon>
        <taxon>Pezizomycotina</taxon>
        <taxon>Sordariomycetes</taxon>
        <taxon>Xylariomycetidae</taxon>
        <taxon>Amphisphaeriales</taxon>
        <taxon>Apiosporaceae</taxon>
        <taxon>Apiospora</taxon>
    </lineage>
</organism>
<dbReference type="Proteomes" id="UP001433268">
    <property type="component" value="Unassembled WGS sequence"/>
</dbReference>
<accession>A0ABR1VHN5</accession>
<dbReference type="GeneID" id="92048288"/>
<reference evidence="1 2" key="1">
    <citation type="submission" date="2023-01" db="EMBL/GenBank/DDBJ databases">
        <title>Analysis of 21 Apiospora genomes using comparative genomics revels a genus with tremendous synthesis potential of carbohydrate active enzymes and secondary metabolites.</title>
        <authorList>
            <person name="Sorensen T."/>
        </authorList>
    </citation>
    <scope>NUCLEOTIDE SEQUENCE [LARGE SCALE GENOMIC DNA]</scope>
    <source>
        <strain evidence="1 2">CBS 114990</strain>
    </source>
</reference>
<sequence length="155" mass="16584">MSWTGGVYGDYASGSESASGSTYDSGMNSPIHSSGITQYSPGSASMSPHLSSSSGYFDTNLVTASAPDSATVLLIITCYVHVLRLHVALFWHIQQDLQRASDANKTHGVCQFGNIPLQSGNLQITMVIQLVTNAFERMEGILGLPSELSPPLQRF</sequence>
<name>A0ABR1VHN5_9PEZI</name>
<keyword evidence="2" id="KW-1185">Reference proteome</keyword>
<protein>
    <submittedName>
        <fullName evidence="1">C6 zinc finger domain protein</fullName>
    </submittedName>
</protein>
<dbReference type="RefSeq" id="XP_066664518.1">
    <property type="nucleotide sequence ID" value="XM_066815228.1"/>
</dbReference>
<dbReference type="EMBL" id="JAQQWN010000008">
    <property type="protein sequence ID" value="KAK8070710.1"/>
    <property type="molecule type" value="Genomic_DNA"/>
</dbReference>
<proteinExistence type="predicted"/>
<comment type="caution">
    <text evidence="1">The sequence shown here is derived from an EMBL/GenBank/DDBJ whole genome shotgun (WGS) entry which is preliminary data.</text>
</comment>
<gene>
    <name evidence="1" type="ORF">PG997_010913</name>
</gene>